<gene>
    <name evidence="7" type="ORF">PISL3812_05231</name>
</gene>
<dbReference type="GO" id="GO:0003677">
    <property type="term" value="F:DNA binding"/>
    <property type="evidence" value="ECO:0007669"/>
    <property type="project" value="InterPro"/>
</dbReference>
<dbReference type="InterPro" id="IPR018087">
    <property type="entry name" value="Glyco_hydro_5_CS"/>
</dbReference>
<dbReference type="InterPro" id="IPR017853">
    <property type="entry name" value="GH"/>
</dbReference>
<sequence length="1265" mass="143851">MAPLSLHIDGHKFYDLHNREITLRGINVAGDAKYPARPKLPSHVADGFYNGDDVSFIDRPFSIADAPFHFRRLRKWGYNTIRYVFTWEAIEHSGPGKYDDEWVAFTIEVLRIAKQHEFYVFMDPHQDVWSRFSGGSGAPLWTLYAAGFNPKEFNKTQAALVHNTWPDPASFPKMIWSTNYTRLVCQTIFTLFWAGRDFAPKAIIDGQNIQDYLQGHFIAACRYLAQKIQDAGDLENDVIIGWESINEPNRGLVGYQDISIIPPEQQLQLGTSPTAFQAILTGSGRACEVATWNFGSFGPHQTGRELVDPAGASAWLPVDFDDTKYGWKRDPGWKLGECIWAQHGVWDPLSDELLQKDYFSKNPKTGEPLDYDKFTNTYFVQHYRAYRDAIRSVHPETIMFCQPPVMEIPPTLKGTEDDDSNMVHAVHFYDGLTLLTKHWNRMYNVDVIGVLRGKYLTPAFGVKIGESAIRNCLRNQLKFLRDESFQHMGDHPLLFTEIGIPYDMDDKYAYKTGDYSSQISAMDANHFALEGSGSNGFTLWLYMTQNDHQWGDQWNGEDLSIFSKDDLELPSAEALENSRGMSLNRNSPSFSESQNSDNVKVAPHNIRTVVESPVISPQTSFIQSEPEDKPGFRAAEAYIRPSPIYTGGDVLKYDFDLKNCTFTLSLNANKPTAQDAPTEIYLPEFHFPKSDSVVSVSGGKWSIEALDESGSFQILKWWHAEGDQDIKVQGLQGNNISTNLCMETHEGNNLITGIYERIRNRFSSVLSPNWPLGSGYEGTNMSKEKIISYIPDRSTTTIIINNYMDNIERLHPLLHVPTFYEELDQFWKNPGATDDAWLSQFLVMLALSYQSLRDERTVSFGEDSLLKYLQGAEVCLKNTPFFIVPTLTSLRALSMMVLARHVVSSSCIESDSCGPLMSTVVRLAMSIGLHVDPQHEDGMSRFDMEIRRRLWTTIALMEAQMHMSSGTPFLLRSSDFDTLPPSNVNDDALEPNNFGSLPVHPGGEYTDSTFQIMLARSFPITFEILSRVNSPSGRFEYEEILRYHSQMKILLQEASQWTISAPPEEWRQLQWFMVEIFLRRVLLVLHSHYGLGPNADVEYPVSYWSTLESSLALLVIQRQMCEDVNSPLGRLWLAEYFKHDFYSAILTICVLLARSNAINRDLAPLDQKIEIPQRETILQTLFCCREIWARRICRTYCQFLSHMNLDNIIARITIPDSATVSPADIEHASFKFSVRMLKNCRCGNCPTEPGSLKALFANHPYYVAA</sequence>
<dbReference type="STRING" id="28573.A0A0U1LXW4"/>
<dbReference type="InterPro" id="IPR007219">
    <property type="entry name" value="XnlR_reg_dom"/>
</dbReference>
<dbReference type="Pfam" id="PF18564">
    <property type="entry name" value="Glyco_hydro_5_C"/>
    <property type="match status" value="1"/>
</dbReference>
<dbReference type="PANTHER" id="PTHR31308:SF5">
    <property type="entry name" value="ERGOSTERYL-BETA-GLUCOSIDASE"/>
    <property type="match status" value="1"/>
</dbReference>
<dbReference type="FunFam" id="3.20.20.80:FF:000106">
    <property type="entry name" value="Glycosyl hydrolase, putative"/>
    <property type="match status" value="1"/>
</dbReference>
<dbReference type="OrthoDB" id="9971853at2759"/>
<dbReference type="InterPro" id="IPR052066">
    <property type="entry name" value="Glycosphingolipid_Hydrolases"/>
</dbReference>
<dbReference type="CDD" id="cd12148">
    <property type="entry name" value="fungal_TF_MHR"/>
    <property type="match status" value="1"/>
</dbReference>
<feature type="compositionally biased region" description="Polar residues" evidence="5">
    <location>
        <begin position="579"/>
        <end position="598"/>
    </location>
</feature>
<dbReference type="Proteomes" id="UP000054383">
    <property type="component" value="Unassembled WGS sequence"/>
</dbReference>
<dbReference type="GO" id="GO:0008270">
    <property type="term" value="F:zinc ion binding"/>
    <property type="evidence" value="ECO:0007669"/>
    <property type="project" value="InterPro"/>
</dbReference>
<organism evidence="7 8">
    <name type="scientific">Talaromyces islandicus</name>
    <name type="common">Penicillium islandicum</name>
    <dbReference type="NCBI Taxonomy" id="28573"/>
    <lineage>
        <taxon>Eukaryota</taxon>
        <taxon>Fungi</taxon>
        <taxon>Dikarya</taxon>
        <taxon>Ascomycota</taxon>
        <taxon>Pezizomycotina</taxon>
        <taxon>Eurotiomycetes</taxon>
        <taxon>Eurotiomycetidae</taxon>
        <taxon>Eurotiales</taxon>
        <taxon>Trichocomaceae</taxon>
        <taxon>Talaromyces</taxon>
        <taxon>Talaromyces sect. Islandici</taxon>
    </lineage>
</organism>
<dbReference type="PANTHER" id="PTHR31308">
    <property type="match status" value="1"/>
</dbReference>
<dbReference type="InterPro" id="IPR041036">
    <property type="entry name" value="GH5_C"/>
</dbReference>
<dbReference type="Gene3D" id="2.60.40.1180">
    <property type="entry name" value="Golgi alpha-mannosidase II"/>
    <property type="match status" value="1"/>
</dbReference>
<dbReference type="FunFam" id="3.20.20.80:FF:000131">
    <property type="entry name" value="Glycoside hydrolase superfamily"/>
    <property type="match status" value="1"/>
</dbReference>
<dbReference type="PROSITE" id="PS00659">
    <property type="entry name" value="GLYCOSYL_HYDROL_F5"/>
    <property type="match status" value="1"/>
</dbReference>
<evidence type="ECO:0000256" key="2">
    <source>
        <dbReference type="ARBA" id="ARBA00022801"/>
    </source>
</evidence>
<comment type="similarity">
    <text evidence="1">Belongs to the glycosyl hydrolase 5 (cellulase A) family.</text>
</comment>
<evidence type="ECO:0000313" key="7">
    <source>
        <dbReference type="EMBL" id="CRG88204.1"/>
    </source>
</evidence>
<keyword evidence="3" id="KW-0539">Nucleus</keyword>
<keyword evidence="8" id="KW-1185">Reference proteome</keyword>
<feature type="domain" description="Xylanolytic transcriptional activator regulatory" evidence="6">
    <location>
        <begin position="913"/>
        <end position="987"/>
    </location>
</feature>
<evidence type="ECO:0000256" key="3">
    <source>
        <dbReference type="ARBA" id="ARBA00023242"/>
    </source>
</evidence>
<reference evidence="7 8" key="1">
    <citation type="submission" date="2015-04" db="EMBL/GenBank/DDBJ databases">
        <authorList>
            <person name="Syromyatnikov M.Y."/>
            <person name="Popov V.N."/>
        </authorList>
    </citation>
    <scope>NUCLEOTIDE SEQUENCE [LARGE SCALE GENOMIC DNA]</scope>
    <source>
        <strain evidence="7">WF-38-12</strain>
    </source>
</reference>
<evidence type="ECO:0000256" key="1">
    <source>
        <dbReference type="ARBA" id="ARBA00005641"/>
    </source>
</evidence>
<dbReference type="InterPro" id="IPR001547">
    <property type="entry name" value="Glyco_hydro_5"/>
</dbReference>
<dbReference type="Gene3D" id="3.20.20.80">
    <property type="entry name" value="Glycosidases"/>
    <property type="match status" value="2"/>
</dbReference>
<dbReference type="GO" id="GO:0000272">
    <property type="term" value="P:polysaccharide catabolic process"/>
    <property type="evidence" value="ECO:0007669"/>
    <property type="project" value="InterPro"/>
</dbReference>
<dbReference type="GO" id="GO:1904462">
    <property type="term" value="P:ergosteryl 3-beta-D-glucoside catabolic process"/>
    <property type="evidence" value="ECO:0007669"/>
    <property type="project" value="TreeGrafter"/>
</dbReference>
<dbReference type="InterPro" id="IPR013780">
    <property type="entry name" value="Glyco_hydro_b"/>
</dbReference>
<name>A0A0U1LXW4_TALIS</name>
<evidence type="ECO:0000313" key="8">
    <source>
        <dbReference type="Proteomes" id="UP000054383"/>
    </source>
</evidence>
<keyword evidence="4" id="KW-0326">Glycosidase</keyword>
<dbReference type="SMART" id="SM00906">
    <property type="entry name" value="Fungal_trans"/>
    <property type="match status" value="1"/>
</dbReference>
<dbReference type="GO" id="GO:0050295">
    <property type="term" value="F:steryl-beta-glucosidase activity"/>
    <property type="evidence" value="ECO:0007669"/>
    <property type="project" value="TreeGrafter"/>
</dbReference>
<feature type="region of interest" description="Disordered" evidence="5">
    <location>
        <begin position="576"/>
        <end position="598"/>
    </location>
</feature>
<evidence type="ECO:0000256" key="5">
    <source>
        <dbReference type="SAM" id="MobiDB-lite"/>
    </source>
</evidence>
<accession>A0A0U1LXW4</accession>
<dbReference type="GO" id="GO:0006351">
    <property type="term" value="P:DNA-templated transcription"/>
    <property type="evidence" value="ECO:0007669"/>
    <property type="project" value="InterPro"/>
</dbReference>
<dbReference type="Pfam" id="PF00150">
    <property type="entry name" value="Cellulase"/>
    <property type="match status" value="1"/>
</dbReference>
<dbReference type="Pfam" id="PF04082">
    <property type="entry name" value="Fungal_trans"/>
    <property type="match status" value="1"/>
</dbReference>
<dbReference type="AlphaFoldDB" id="A0A0U1LXW4"/>
<evidence type="ECO:0000259" key="6">
    <source>
        <dbReference type="SMART" id="SM00906"/>
    </source>
</evidence>
<evidence type="ECO:0000256" key="4">
    <source>
        <dbReference type="ARBA" id="ARBA00023295"/>
    </source>
</evidence>
<dbReference type="EMBL" id="CVMT01000004">
    <property type="protein sequence ID" value="CRG88204.1"/>
    <property type="molecule type" value="Genomic_DNA"/>
</dbReference>
<proteinExistence type="inferred from homology"/>
<protein>
    <submittedName>
        <fullName evidence="7">Putative glycosyl hydrolase YIR007W</fullName>
    </submittedName>
</protein>
<dbReference type="SUPFAM" id="SSF51445">
    <property type="entry name" value="(Trans)glycosidases"/>
    <property type="match status" value="1"/>
</dbReference>
<keyword evidence="2 7" id="KW-0378">Hydrolase</keyword>